<protein>
    <submittedName>
        <fullName evidence="1">Uncharacterized protein</fullName>
    </submittedName>
</protein>
<evidence type="ECO:0000313" key="2">
    <source>
        <dbReference type="Proteomes" id="UP001295794"/>
    </source>
</evidence>
<organism evidence="1 2">
    <name type="scientific">Mycena citricolor</name>
    <dbReference type="NCBI Taxonomy" id="2018698"/>
    <lineage>
        <taxon>Eukaryota</taxon>
        <taxon>Fungi</taxon>
        <taxon>Dikarya</taxon>
        <taxon>Basidiomycota</taxon>
        <taxon>Agaricomycotina</taxon>
        <taxon>Agaricomycetes</taxon>
        <taxon>Agaricomycetidae</taxon>
        <taxon>Agaricales</taxon>
        <taxon>Marasmiineae</taxon>
        <taxon>Mycenaceae</taxon>
        <taxon>Mycena</taxon>
    </lineage>
</organism>
<evidence type="ECO:0000313" key="1">
    <source>
        <dbReference type="EMBL" id="CAK5269542.1"/>
    </source>
</evidence>
<sequence length="118" mass="13523">MLNIDYLICLSCYQPAEFLDKYQLLLAKLRHCPVHLTTIHHAFFRARINVKCIQHMASEQNLVLEGDFLACVTHYSADHLVAVDECHSSTTFSSYHQQSYLILTQVILSWIMASHSLG</sequence>
<dbReference type="AlphaFoldDB" id="A0AAD2H5K7"/>
<name>A0AAD2H5K7_9AGAR</name>
<dbReference type="EMBL" id="CAVNYO010000149">
    <property type="protein sequence ID" value="CAK5269542.1"/>
    <property type="molecule type" value="Genomic_DNA"/>
</dbReference>
<accession>A0AAD2H5K7</accession>
<reference evidence="1" key="1">
    <citation type="submission" date="2023-11" db="EMBL/GenBank/DDBJ databases">
        <authorList>
            <person name="De Vega J J."/>
            <person name="De Vega J J."/>
        </authorList>
    </citation>
    <scope>NUCLEOTIDE SEQUENCE</scope>
</reference>
<gene>
    <name evidence="1" type="ORF">MYCIT1_LOCUS13355</name>
</gene>
<proteinExistence type="predicted"/>
<comment type="caution">
    <text evidence="1">The sequence shown here is derived from an EMBL/GenBank/DDBJ whole genome shotgun (WGS) entry which is preliminary data.</text>
</comment>
<dbReference type="Proteomes" id="UP001295794">
    <property type="component" value="Unassembled WGS sequence"/>
</dbReference>
<keyword evidence="2" id="KW-1185">Reference proteome</keyword>